<sequence length="230" mass="25137">MQRKWLAALLAAAMLSMFAAGCGDEKPKAEKIQTIKDVDLPDAATLALQDRIRAQYQVEGNGTKPAFTKDFLGLGAHTGEKRPVNRMVLSGLSAGHATIGGISVETVSIRPFFVEKQDKPDIELKITSKTIKGSSPSATSYEDHFTITYRDKTFDHVIGTRAGAINGAIVHVPGRVEITRTPEDYLRIQYIASDGKEEKVIDSIDTQEKIYGIFGTVYSIGLHGHIEAFE</sequence>
<protein>
    <recommendedName>
        <fullName evidence="4">Lipoprotein</fullName>
    </recommendedName>
</protein>
<feature type="chain" id="PRO_5038834699" description="Lipoprotein" evidence="1">
    <location>
        <begin position="20"/>
        <end position="230"/>
    </location>
</feature>
<reference evidence="2 3" key="1">
    <citation type="submission" date="2011-04" db="EMBL/GenBank/DDBJ databases">
        <authorList>
            <person name="Muzny D."/>
            <person name="Qin X."/>
            <person name="Deng J."/>
            <person name="Jiang H."/>
            <person name="Liu Y."/>
            <person name="Qu J."/>
            <person name="Song X.-Z."/>
            <person name="Zhang L."/>
            <person name="Thornton R."/>
            <person name="Coyle M."/>
            <person name="Francisco L."/>
            <person name="Jackson L."/>
            <person name="Javaid M."/>
            <person name="Korchina V."/>
            <person name="Kovar C."/>
            <person name="Mata R."/>
            <person name="Mathew T."/>
            <person name="Ngo R."/>
            <person name="Nguyen L."/>
            <person name="Nguyen N."/>
            <person name="Okwuonu G."/>
            <person name="Ongeri F."/>
            <person name="Pham C."/>
            <person name="Simmons D."/>
            <person name="Wilczek-Boney K."/>
            <person name="Hale W."/>
            <person name="Jakkamsetti A."/>
            <person name="Pham P."/>
            <person name="Ruth R."/>
            <person name="San Lucas F."/>
            <person name="Warren J."/>
            <person name="Zhang J."/>
            <person name="Zhao Z."/>
            <person name="Zhou C."/>
            <person name="Zhu D."/>
            <person name="Lee S."/>
            <person name="Bess C."/>
            <person name="Blankenburg K."/>
            <person name="Forbes L."/>
            <person name="Fu Q."/>
            <person name="Gubbala S."/>
            <person name="Hirani K."/>
            <person name="Jayaseelan J.C."/>
            <person name="Lara F."/>
            <person name="Munidasa M."/>
            <person name="Palculict T."/>
            <person name="Patil S."/>
            <person name="Pu L.-L."/>
            <person name="Saada N."/>
            <person name="Tang L."/>
            <person name="Weissenberger G."/>
            <person name="Zhu Y."/>
            <person name="Hemphill L."/>
            <person name="Shang Y."/>
            <person name="Youmans B."/>
            <person name="Ayvaz T."/>
            <person name="Ross M."/>
            <person name="Santibanez J."/>
            <person name="Aqrawi P."/>
            <person name="Gross S."/>
            <person name="Joshi V."/>
            <person name="Fowler G."/>
            <person name="Nazareth L."/>
            <person name="Reid J."/>
            <person name="Worley K."/>
            <person name="Petrosino J."/>
            <person name="Highlander S."/>
            <person name="Gibbs R."/>
        </authorList>
    </citation>
    <scope>NUCLEOTIDE SEQUENCE [LARGE SCALE GENOMIC DNA]</scope>
    <source>
        <strain evidence="2 3">DSM 2778</strain>
    </source>
</reference>
<accession>F5RML6</accession>
<keyword evidence="1" id="KW-0732">Signal</keyword>
<gene>
    <name evidence="2" type="ORF">HMPREF9081_1502</name>
</gene>
<dbReference type="RefSeq" id="WP_006306473.1">
    <property type="nucleotide sequence ID" value="NZ_GL892076.1"/>
</dbReference>
<dbReference type="HOGENOM" id="CLU_1203070_0_0_9"/>
<name>F5RML6_9FIRM</name>
<dbReference type="STRING" id="888060.HMPREF9081_1502"/>
<evidence type="ECO:0000313" key="2">
    <source>
        <dbReference type="EMBL" id="EGK59514.1"/>
    </source>
</evidence>
<feature type="signal peptide" evidence="1">
    <location>
        <begin position="1"/>
        <end position="19"/>
    </location>
</feature>
<keyword evidence="3" id="KW-1185">Reference proteome</keyword>
<evidence type="ECO:0000313" key="3">
    <source>
        <dbReference type="Proteomes" id="UP000004067"/>
    </source>
</evidence>
<comment type="caution">
    <text evidence="2">The sequence shown here is derived from an EMBL/GenBank/DDBJ whole genome shotgun (WGS) entry which is preliminary data.</text>
</comment>
<organism evidence="2 3">
    <name type="scientific">Centipeda periodontii DSM 2778</name>
    <dbReference type="NCBI Taxonomy" id="888060"/>
    <lineage>
        <taxon>Bacteria</taxon>
        <taxon>Bacillati</taxon>
        <taxon>Bacillota</taxon>
        <taxon>Negativicutes</taxon>
        <taxon>Selenomonadales</taxon>
        <taxon>Selenomonadaceae</taxon>
        <taxon>Centipeda</taxon>
    </lineage>
</organism>
<evidence type="ECO:0008006" key="4">
    <source>
        <dbReference type="Google" id="ProtNLM"/>
    </source>
</evidence>
<dbReference type="Proteomes" id="UP000004067">
    <property type="component" value="Unassembled WGS sequence"/>
</dbReference>
<evidence type="ECO:0000256" key="1">
    <source>
        <dbReference type="SAM" id="SignalP"/>
    </source>
</evidence>
<dbReference type="EMBL" id="AFHQ01000034">
    <property type="protein sequence ID" value="EGK59514.1"/>
    <property type="molecule type" value="Genomic_DNA"/>
</dbReference>
<dbReference type="PROSITE" id="PS51257">
    <property type="entry name" value="PROKAR_LIPOPROTEIN"/>
    <property type="match status" value="1"/>
</dbReference>
<proteinExistence type="predicted"/>
<dbReference type="AlphaFoldDB" id="F5RML6"/>